<dbReference type="RefSeq" id="XP_040742687.1">
    <property type="nucleotide sequence ID" value="XM_040883757.1"/>
</dbReference>
<organism evidence="1 2">
    <name type="scientific">Linderina pennispora</name>
    <dbReference type="NCBI Taxonomy" id="61395"/>
    <lineage>
        <taxon>Eukaryota</taxon>
        <taxon>Fungi</taxon>
        <taxon>Fungi incertae sedis</taxon>
        <taxon>Zoopagomycota</taxon>
        <taxon>Kickxellomycotina</taxon>
        <taxon>Kickxellomycetes</taxon>
        <taxon>Kickxellales</taxon>
        <taxon>Kickxellaceae</taxon>
        <taxon>Linderina</taxon>
    </lineage>
</organism>
<dbReference type="AlphaFoldDB" id="A0A1Y1W6F5"/>
<protein>
    <submittedName>
        <fullName evidence="1">Uncharacterized protein</fullName>
    </submittedName>
</protein>
<reference evidence="1 2" key="1">
    <citation type="submission" date="2016-07" db="EMBL/GenBank/DDBJ databases">
        <title>Pervasive Adenine N6-methylation of Active Genes in Fungi.</title>
        <authorList>
            <consortium name="DOE Joint Genome Institute"/>
            <person name="Mondo S.J."/>
            <person name="Dannebaum R.O."/>
            <person name="Kuo R.C."/>
            <person name="Labutti K."/>
            <person name="Haridas S."/>
            <person name="Kuo A."/>
            <person name="Salamov A."/>
            <person name="Ahrendt S.R."/>
            <person name="Lipzen A."/>
            <person name="Sullivan W."/>
            <person name="Andreopoulos W.B."/>
            <person name="Clum A."/>
            <person name="Lindquist E."/>
            <person name="Daum C."/>
            <person name="Ramamoorthy G.K."/>
            <person name="Gryganskyi A."/>
            <person name="Culley D."/>
            <person name="Magnuson J.K."/>
            <person name="James T.Y."/>
            <person name="O'Malley M.A."/>
            <person name="Stajich J.E."/>
            <person name="Spatafora J.W."/>
            <person name="Visel A."/>
            <person name="Grigoriev I.V."/>
        </authorList>
    </citation>
    <scope>NUCLEOTIDE SEQUENCE [LARGE SCALE GENOMIC DNA]</scope>
    <source>
        <strain evidence="1 2">ATCC 12442</strain>
    </source>
</reference>
<dbReference type="OrthoDB" id="10528353at2759"/>
<evidence type="ECO:0000313" key="1">
    <source>
        <dbReference type="EMBL" id="ORX68955.1"/>
    </source>
</evidence>
<gene>
    <name evidence="1" type="ORF">DL89DRAFT_168734</name>
</gene>
<keyword evidence="2" id="KW-1185">Reference proteome</keyword>
<sequence length="503" mass="58150">MDAIHNEQMVPQPAKQRLSIFSRTPVRTSKTLEQSVAELMKMVDPVSQVAIPRHVELPYTGPWLDSTNAQTNAQLIQIIDIRCLVDMVLLDTFGTVIGHSRRPVGRHILAMSETQRAMRFYAQIAHNFRESIDLHMDQFPAIVHSVVLINNNNVLRGAPQSFEMVGLPDSTTVPTLVDEGAKKASQAQLAERHQEFRRRQIYMRQAMEMAQRCADDAYRNCPILVEAMEETKAHVWPLWSYMVDDHMALVEHERKMARRRQPGTLGERHVRFSDGNGTAQAETETSFQQMGEEQLEREVAFRLHTHCLELLHNGKVPHDHIKLFLHTMLFTVILFNEKVFERYAPRRESKDSAMVDPHSSSMQQRATPIPAMDAAEKNGLVPPVPGGEGQPLMDKEHVWMLMEWSFAKAMGYYLAHRYSKQELDTAVERAKQERYVQSVEVSPAATYQPLNSDDTAFHEMIWQYVRERYDHRKEFSILVIDEAVREYNAILQDIRFKHRLHLH</sequence>
<comment type="caution">
    <text evidence="1">The sequence shown here is derived from an EMBL/GenBank/DDBJ whole genome shotgun (WGS) entry which is preliminary data.</text>
</comment>
<dbReference type="EMBL" id="MCFD01000008">
    <property type="protein sequence ID" value="ORX68955.1"/>
    <property type="molecule type" value="Genomic_DNA"/>
</dbReference>
<dbReference type="GeneID" id="63800405"/>
<dbReference type="Proteomes" id="UP000193922">
    <property type="component" value="Unassembled WGS sequence"/>
</dbReference>
<proteinExistence type="predicted"/>
<evidence type="ECO:0000313" key="2">
    <source>
        <dbReference type="Proteomes" id="UP000193922"/>
    </source>
</evidence>
<accession>A0A1Y1W6F5</accession>
<name>A0A1Y1W6F5_9FUNG</name>